<dbReference type="PANTHER" id="PTHR30183">
    <property type="entry name" value="MOLYBDENUM TRANSPORT SYSTEM PERMEASE PROTEIN MODB"/>
    <property type="match status" value="1"/>
</dbReference>
<proteinExistence type="inferred from homology"/>
<dbReference type="RefSeq" id="WP_123927798.1">
    <property type="nucleotide sequence ID" value="NZ_RKRE01000001.1"/>
</dbReference>
<evidence type="ECO:0000313" key="12">
    <source>
        <dbReference type="EMBL" id="RPF49786.1"/>
    </source>
</evidence>
<dbReference type="NCBIfam" id="NF038017">
    <property type="entry name" value="ABC_perm1"/>
    <property type="match status" value="1"/>
</dbReference>
<reference evidence="12 13" key="1">
    <citation type="submission" date="2018-11" db="EMBL/GenBank/DDBJ databases">
        <title>Genomic Encyclopedia of Type Strains, Phase IV (KMG-IV): sequencing the most valuable type-strain genomes for metagenomic binning, comparative biology and taxonomic classification.</title>
        <authorList>
            <person name="Goeker M."/>
        </authorList>
    </citation>
    <scope>NUCLEOTIDE SEQUENCE [LARGE SCALE GENOMIC DNA]</scope>
    <source>
        <strain evidence="12 13">DSM 102936</strain>
    </source>
</reference>
<evidence type="ECO:0000256" key="5">
    <source>
        <dbReference type="ARBA" id="ARBA00022505"/>
    </source>
</evidence>
<evidence type="ECO:0000259" key="11">
    <source>
        <dbReference type="PROSITE" id="PS50928"/>
    </source>
</evidence>
<dbReference type="PROSITE" id="PS50928">
    <property type="entry name" value="ABC_TM1"/>
    <property type="match status" value="1"/>
</dbReference>
<organism evidence="12 13">
    <name type="scientific">Thermodesulfitimonas autotrophica</name>
    <dbReference type="NCBI Taxonomy" id="1894989"/>
    <lineage>
        <taxon>Bacteria</taxon>
        <taxon>Bacillati</taxon>
        <taxon>Bacillota</taxon>
        <taxon>Clostridia</taxon>
        <taxon>Thermoanaerobacterales</taxon>
        <taxon>Thermoanaerobacteraceae</taxon>
        <taxon>Thermodesulfitimonas</taxon>
    </lineage>
</organism>
<feature type="domain" description="ABC transmembrane type-1" evidence="11">
    <location>
        <begin position="9"/>
        <end position="207"/>
    </location>
</feature>
<dbReference type="PANTHER" id="PTHR30183:SF3">
    <property type="entry name" value="MOLYBDENUM TRANSPORT SYSTEM PERMEASE PROTEIN MODB"/>
    <property type="match status" value="1"/>
</dbReference>
<dbReference type="GO" id="GO:0005886">
    <property type="term" value="C:plasma membrane"/>
    <property type="evidence" value="ECO:0007669"/>
    <property type="project" value="UniProtKB-SubCell"/>
</dbReference>
<dbReference type="Proteomes" id="UP000282654">
    <property type="component" value="Unassembled WGS sequence"/>
</dbReference>
<feature type="transmembrane region" description="Helical" evidence="9">
    <location>
        <begin position="6"/>
        <end position="35"/>
    </location>
</feature>
<comment type="caution">
    <text evidence="12">The sequence shown here is derived from an EMBL/GenBank/DDBJ whole genome shotgun (WGS) entry which is preliminary data.</text>
</comment>
<dbReference type="AlphaFoldDB" id="A0A3N5AWZ6"/>
<keyword evidence="13" id="KW-1185">Reference proteome</keyword>
<feature type="transmembrane region" description="Helical" evidence="9">
    <location>
        <begin position="47"/>
        <end position="68"/>
    </location>
</feature>
<dbReference type="InterPro" id="IPR000515">
    <property type="entry name" value="MetI-like"/>
</dbReference>
<dbReference type="OrthoDB" id="9795403at2"/>
<gene>
    <name evidence="12" type="ORF">EDD75_0609</name>
</gene>
<feature type="transmembrane region" description="Helical" evidence="9">
    <location>
        <begin position="80"/>
        <end position="102"/>
    </location>
</feature>
<evidence type="ECO:0000256" key="3">
    <source>
        <dbReference type="ARBA" id="ARBA00022448"/>
    </source>
</evidence>
<keyword evidence="5 10" id="KW-0500">Molybdenum</keyword>
<dbReference type="Gene3D" id="1.10.3720.10">
    <property type="entry name" value="MetI-like"/>
    <property type="match status" value="1"/>
</dbReference>
<protein>
    <recommendedName>
        <fullName evidence="10">Molybdenum transport system permease</fullName>
    </recommendedName>
</protein>
<keyword evidence="6 9" id="KW-0812">Transmembrane</keyword>
<dbReference type="InterPro" id="IPR035906">
    <property type="entry name" value="MetI-like_sf"/>
</dbReference>
<comment type="subcellular location">
    <subcellularLocation>
        <location evidence="1 9">Cell membrane</location>
        <topology evidence="1 9">Multi-pass membrane protein</topology>
    </subcellularLocation>
</comment>
<dbReference type="GO" id="GO:0015098">
    <property type="term" value="F:molybdate ion transmembrane transporter activity"/>
    <property type="evidence" value="ECO:0007669"/>
    <property type="project" value="UniProtKB-UniRule"/>
</dbReference>
<name>A0A3N5AWZ6_9THEO</name>
<evidence type="ECO:0000256" key="1">
    <source>
        <dbReference type="ARBA" id="ARBA00004651"/>
    </source>
</evidence>
<dbReference type="InterPro" id="IPR011867">
    <property type="entry name" value="ModB_ABC"/>
</dbReference>
<dbReference type="CDD" id="cd06261">
    <property type="entry name" value="TM_PBP2"/>
    <property type="match status" value="1"/>
</dbReference>
<evidence type="ECO:0000256" key="10">
    <source>
        <dbReference type="RuleBase" id="RU365097"/>
    </source>
</evidence>
<evidence type="ECO:0000256" key="4">
    <source>
        <dbReference type="ARBA" id="ARBA00022475"/>
    </source>
</evidence>
<evidence type="ECO:0000313" key="13">
    <source>
        <dbReference type="Proteomes" id="UP000282654"/>
    </source>
</evidence>
<dbReference type="Pfam" id="PF00528">
    <property type="entry name" value="BPD_transp_1"/>
    <property type="match status" value="1"/>
</dbReference>
<dbReference type="EMBL" id="RKRE01000001">
    <property type="protein sequence ID" value="RPF49786.1"/>
    <property type="molecule type" value="Genomic_DNA"/>
</dbReference>
<dbReference type="InterPro" id="IPR049783">
    <property type="entry name" value="ABC_perm_TupB-like"/>
</dbReference>
<evidence type="ECO:0000256" key="7">
    <source>
        <dbReference type="ARBA" id="ARBA00022989"/>
    </source>
</evidence>
<feature type="transmembrane region" description="Helical" evidence="9">
    <location>
        <begin position="128"/>
        <end position="152"/>
    </location>
</feature>
<feature type="transmembrane region" description="Helical" evidence="9">
    <location>
        <begin position="190"/>
        <end position="209"/>
    </location>
</feature>
<sequence length="226" mass="23753">MPEEALFALLLSLRVALLATVVAAVSGVACARLLARARFPGKEAVEAVLLLPLVLPPTVVGFGLLLLLSRNGLVGRLVPGGLLFTWPAAVIAAAVAAFPLVYQNARAAFAQVDPDQENAARTLGAGELLVFFTVTLPLAWPGILAGIVLAFARALGEFGATLMVAGNIPGKTQTVPMAIYFAVEAGDYRTALPLVAIVLLFSFGVIFGLHRWSGRHIARYTGQRRG</sequence>
<keyword evidence="8 9" id="KW-0472">Membrane</keyword>
<evidence type="ECO:0000256" key="2">
    <source>
        <dbReference type="ARBA" id="ARBA00007069"/>
    </source>
</evidence>
<evidence type="ECO:0000256" key="8">
    <source>
        <dbReference type="ARBA" id="ARBA00023136"/>
    </source>
</evidence>
<keyword evidence="7 9" id="KW-1133">Transmembrane helix</keyword>
<comment type="function">
    <text evidence="10">Part of the binding-protein-dependent transport system for molybdenum; probably responsible for the translocation of the substrate across the membrane.</text>
</comment>
<keyword evidence="3 9" id="KW-0813">Transport</keyword>
<accession>A0A3N5AWZ6</accession>
<comment type="similarity">
    <text evidence="2 10">Belongs to the binding-protein-dependent transport system permease family. CysTW subfamily.</text>
</comment>
<evidence type="ECO:0000256" key="9">
    <source>
        <dbReference type="RuleBase" id="RU363032"/>
    </source>
</evidence>
<evidence type="ECO:0000256" key="6">
    <source>
        <dbReference type="ARBA" id="ARBA00022692"/>
    </source>
</evidence>
<dbReference type="SUPFAM" id="SSF161098">
    <property type="entry name" value="MetI-like"/>
    <property type="match status" value="1"/>
</dbReference>
<keyword evidence="4 10" id="KW-1003">Cell membrane</keyword>
<dbReference type="NCBIfam" id="TIGR02141">
    <property type="entry name" value="modB_ABC"/>
    <property type="match status" value="1"/>
</dbReference>